<evidence type="ECO:0000256" key="3">
    <source>
        <dbReference type="ARBA" id="ARBA00066949"/>
    </source>
</evidence>
<feature type="compositionally biased region" description="Polar residues" evidence="5">
    <location>
        <begin position="1"/>
        <end position="14"/>
    </location>
</feature>
<dbReference type="PROSITE" id="PS00061">
    <property type="entry name" value="ADH_SHORT"/>
    <property type="match status" value="1"/>
</dbReference>
<accession>A0A4Y7K8P0</accession>
<organism evidence="6 7">
    <name type="scientific">Papaver somniferum</name>
    <name type="common">Opium poppy</name>
    <dbReference type="NCBI Taxonomy" id="3469"/>
    <lineage>
        <taxon>Eukaryota</taxon>
        <taxon>Viridiplantae</taxon>
        <taxon>Streptophyta</taxon>
        <taxon>Embryophyta</taxon>
        <taxon>Tracheophyta</taxon>
        <taxon>Spermatophyta</taxon>
        <taxon>Magnoliopsida</taxon>
        <taxon>Ranunculales</taxon>
        <taxon>Papaveraceae</taxon>
        <taxon>Papaveroideae</taxon>
        <taxon>Papaver</taxon>
    </lineage>
</organism>
<evidence type="ECO:0000256" key="1">
    <source>
        <dbReference type="ARBA" id="ARBA00006484"/>
    </source>
</evidence>
<evidence type="ECO:0000313" key="7">
    <source>
        <dbReference type="Proteomes" id="UP000316621"/>
    </source>
</evidence>
<dbReference type="Gene3D" id="3.40.50.720">
    <property type="entry name" value="NAD(P)-binding Rossmann-like Domain"/>
    <property type="match status" value="1"/>
</dbReference>
<dbReference type="GO" id="GO:0009807">
    <property type="term" value="P:lignan biosynthetic process"/>
    <property type="evidence" value="ECO:0007669"/>
    <property type="project" value="UniProtKB-ARBA"/>
</dbReference>
<evidence type="ECO:0000256" key="2">
    <source>
        <dbReference type="ARBA" id="ARBA00023002"/>
    </source>
</evidence>
<dbReference type="STRING" id="3469.A0A4Y7K8P0"/>
<comment type="similarity">
    <text evidence="1">Belongs to the short-chain dehydrogenases/reductases (SDR) family.</text>
</comment>
<dbReference type="OrthoDB" id="47007at2759"/>
<dbReference type="AlphaFoldDB" id="A0A4Y7K8P0"/>
<protein>
    <recommendedName>
        <fullName evidence="4">Secoisolariciresinol dehydrogenase</fullName>
        <ecNumber evidence="3">1.1.1.331</ecNumber>
    </recommendedName>
</protein>
<keyword evidence="7" id="KW-1185">Reference proteome</keyword>
<gene>
    <name evidence="6" type="ORF">C5167_031551</name>
</gene>
<evidence type="ECO:0000256" key="4">
    <source>
        <dbReference type="ARBA" id="ARBA00071098"/>
    </source>
</evidence>
<dbReference type="CDD" id="cd05355">
    <property type="entry name" value="SDR_c1"/>
    <property type="match status" value="1"/>
</dbReference>
<sequence length="296" mass="32702">MAAASSDQSFPPQKQETKPGKEYIMDPLPQPISPHYIPSNKFHGKVVLVTGGDSGIGRAVCYHFAAEGATVAFTYVKGHEDKDALDTFQMLIQFREKYGSEHPMAIPVDLGFEENCKRVVDEVVDNFGKIDVLVNNAAEQHMKFSIEEISQEQLERVFRTNIFAYFFMAKHAVKHMKEGSSIINTTSVNAYKGNAIVLDYTATKGAIVSFTRALALELVNKGIRVNGVAPGPVWTPAQPDTYNEDMVTKFGKETPMGRAAQPHEVAPCYIFLANQNYSSYFTGQVLHPNGGMIVNT</sequence>
<dbReference type="OMA" id="IHIVVAN"/>
<dbReference type="PRINTS" id="PR00080">
    <property type="entry name" value="SDRFAMILY"/>
</dbReference>
<feature type="region of interest" description="Disordered" evidence="5">
    <location>
        <begin position="1"/>
        <end position="23"/>
    </location>
</feature>
<dbReference type="PANTHER" id="PTHR48107">
    <property type="entry name" value="NADPH-DEPENDENT ALDEHYDE REDUCTASE-LIKE PROTEIN, CHLOROPLASTIC-RELATED"/>
    <property type="match status" value="1"/>
</dbReference>
<dbReference type="InterPro" id="IPR020904">
    <property type="entry name" value="Sc_DH/Rdtase_CS"/>
</dbReference>
<dbReference type="EMBL" id="CM010721">
    <property type="protein sequence ID" value="RZC68299.1"/>
    <property type="molecule type" value="Genomic_DNA"/>
</dbReference>
<dbReference type="FunFam" id="3.40.50.720:FF:000084">
    <property type="entry name" value="Short-chain dehydrogenase reductase"/>
    <property type="match status" value="1"/>
</dbReference>
<dbReference type="Pfam" id="PF13561">
    <property type="entry name" value="adh_short_C2"/>
    <property type="match status" value="1"/>
</dbReference>
<proteinExistence type="inferred from homology"/>
<dbReference type="InterPro" id="IPR002347">
    <property type="entry name" value="SDR_fam"/>
</dbReference>
<dbReference type="GO" id="GO:0120529">
    <property type="term" value="F:secoisolariciresinol dehydrogenase activity"/>
    <property type="evidence" value="ECO:0007669"/>
    <property type="project" value="UniProtKB-EC"/>
</dbReference>
<dbReference type="EC" id="1.1.1.331" evidence="3"/>
<evidence type="ECO:0000256" key="5">
    <source>
        <dbReference type="SAM" id="MobiDB-lite"/>
    </source>
</evidence>
<keyword evidence="2" id="KW-0560">Oxidoreductase</keyword>
<dbReference type="PANTHER" id="PTHR48107:SF16">
    <property type="entry name" value="NADPH-DEPENDENT ALDEHYDE REDUCTASE 1, CHLOROPLASTIC"/>
    <property type="match status" value="1"/>
</dbReference>
<dbReference type="PRINTS" id="PR00081">
    <property type="entry name" value="GDHRDH"/>
</dbReference>
<dbReference type="SUPFAM" id="SSF51735">
    <property type="entry name" value="NAD(P)-binding Rossmann-fold domains"/>
    <property type="match status" value="1"/>
</dbReference>
<evidence type="ECO:0000313" key="6">
    <source>
        <dbReference type="EMBL" id="RZC68299.1"/>
    </source>
</evidence>
<dbReference type="Proteomes" id="UP000316621">
    <property type="component" value="Chromosome 7"/>
</dbReference>
<name>A0A4Y7K8P0_PAPSO</name>
<dbReference type="InterPro" id="IPR036291">
    <property type="entry name" value="NAD(P)-bd_dom_sf"/>
</dbReference>
<dbReference type="Gramene" id="RZC68299">
    <property type="protein sequence ID" value="RZC68299"/>
    <property type="gene ID" value="C5167_031551"/>
</dbReference>
<reference evidence="6 7" key="1">
    <citation type="journal article" date="2018" name="Science">
        <title>The opium poppy genome and morphinan production.</title>
        <authorList>
            <person name="Guo L."/>
            <person name="Winzer T."/>
            <person name="Yang X."/>
            <person name="Li Y."/>
            <person name="Ning Z."/>
            <person name="He Z."/>
            <person name="Teodor R."/>
            <person name="Lu Y."/>
            <person name="Bowser T.A."/>
            <person name="Graham I.A."/>
            <person name="Ye K."/>
        </authorList>
    </citation>
    <scope>NUCLEOTIDE SEQUENCE [LARGE SCALE GENOMIC DNA]</scope>
    <source>
        <strain evidence="7">cv. HN1</strain>
        <tissue evidence="6">Leaves</tissue>
    </source>
</reference>